<dbReference type="GO" id="GO:0005886">
    <property type="term" value="C:plasma membrane"/>
    <property type="evidence" value="ECO:0007669"/>
    <property type="project" value="UniProtKB-SubCell"/>
</dbReference>
<dbReference type="CDD" id="cd06261">
    <property type="entry name" value="TM_PBP2"/>
    <property type="match status" value="1"/>
</dbReference>
<accession>A0AA96LB38</accession>
<reference evidence="9 10" key="1">
    <citation type="submission" date="2022-02" db="EMBL/GenBank/DDBJ databases">
        <title>Paenibacillus sp. MBLB1776 Whole Genome Shotgun Sequencing.</title>
        <authorList>
            <person name="Hwang C.Y."/>
            <person name="Cho E.-S."/>
            <person name="Seo M.-J."/>
        </authorList>
    </citation>
    <scope>NUCLEOTIDE SEQUENCE [LARGE SCALE GENOMIC DNA]</scope>
    <source>
        <strain evidence="9 10">MBLB1776</strain>
    </source>
</reference>
<feature type="transmembrane region" description="Helical" evidence="7">
    <location>
        <begin position="200"/>
        <end position="223"/>
    </location>
</feature>
<feature type="transmembrane region" description="Helical" evidence="7">
    <location>
        <begin position="21"/>
        <end position="43"/>
    </location>
</feature>
<evidence type="ECO:0000256" key="3">
    <source>
        <dbReference type="ARBA" id="ARBA00022475"/>
    </source>
</evidence>
<feature type="transmembrane region" description="Helical" evidence="7">
    <location>
        <begin position="114"/>
        <end position="133"/>
    </location>
</feature>
<dbReference type="EMBL" id="CP130318">
    <property type="protein sequence ID" value="WNQ10569.1"/>
    <property type="molecule type" value="Genomic_DNA"/>
</dbReference>
<dbReference type="RefSeq" id="WP_315604343.1">
    <property type="nucleotide sequence ID" value="NZ_CP130318.1"/>
</dbReference>
<comment type="subcellular location">
    <subcellularLocation>
        <location evidence="1 7">Cell membrane</location>
        <topology evidence="1 7">Multi-pass membrane protein</topology>
    </subcellularLocation>
</comment>
<dbReference type="PANTHER" id="PTHR43744:SF9">
    <property type="entry name" value="POLYGALACTURONAN_RHAMNOGALACTURONAN TRANSPORT SYSTEM PERMEASE PROTEIN YTCP"/>
    <property type="match status" value="1"/>
</dbReference>
<name>A0AA96LB38_9BACL</name>
<feature type="transmembrane region" description="Helical" evidence="7">
    <location>
        <begin position="145"/>
        <end position="166"/>
    </location>
</feature>
<keyword evidence="2 7" id="KW-0813">Transport</keyword>
<evidence type="ECO:0000256" key="2">
    <source>
        <dbReference type="ARBA" id="ARBA00022448"/>
    </source>
</evidence>
<evidence type="ECO:0000259" key="8">
    <source>
        <dbReference type="PROSITE" id="PS50928"/>
    </source>
</evidence>
<evidence type="ECO:0000256" key="4">
    <source>
        <dbReference type="ARBA" id="ARBA00022692"/>
    </source>
</evidence>
<keyword evidence="5 7" id="KW-1133">Transmembrane helix</keyword>
<dbReference type="InterPro" id="IPR000515">
    <property type="entry name" value="MetI-like"/>
</dbReference>
<keyword evidence="4 7" id="KW-0812">Transmembrane</keyword>
<keyword evidence="3" id="KW-1003">Cell membrane</keyword>
<feature type="transmembrane region" description="Helical" evidence="7">
    <location>
        <begin position="264"/>
        <end position="284"/>
    </location>
</feature>
<dbReference type="PROSITE" id="PS50928">
    <property type="entry name" value="ABC_TM1"/>
    <property type="match status" value="1"/>
</dbReference>
<proteinExistence type="inferred from homology"/>
<feature type="domain" description="ABC transmembrane type-1" evidence="8">
    <location>
        <begin position="79"/>
        <end position="288"/>
    </location>
</feature>
<gene>
    <name evidence="9" type="ORF">MJA45_23590</name>
</gene>
<keyword evidence="10" id="KW-1185">Reference proteome</keyword>
<sequence>MKAFRLNRRSRSDRLFDIANYSLLTVGMLLILYPLYFVLIASISDPNRIYAGDVWLLPQGITWDGYRRIFQDSAIWTGYGNSLLYALVGTVISVTLTLMAAYPLSRKDLVGRQAFMWFFMLTMFFSGGLIPTYLLVKNLGMINTIWAMVIPSAAGVFNIIIVRTFFQITIPEEMREAAFIDGSSNTKFFLQMVLPLSKPIIAVMVLYHVVGFWNGFFDALIYLSDQAKYPLQLVLRNILVQNQVNSSMMVDVESYAAKLRVTELIKYGVIIVASLPLLVLYPFLQRYFVKGVLIGSIKG</sequence>
<evidence type="ECO:0000256" key="6">
    <source>
        <dbReference type="ARBA" id="ARBA00023136"/>
    </source>
</evidence>
<evidence type="ECO:0000256" key="1">
    <source>
        <dbReference type="ARBA" id="ARBA00004651"/>
    </source>
</evidence>
<dbReference type="Pfam" id="PF00528">
    <property type="entry name" value="BPD_transp_1"/>
    <property type="match status" value="1"/>
</dbReference>
<dbReference type="SUPFAM" id="SSF161098">
    <property type="entry name" value="MetI-like"/>
    <property type="match status" value="1"/>
</dbReference>
<comment type="similarity">
    <text evidence="7">Belongs to the binding-protein-dependent transport system permease family.</text>
</comment>
<organism evidence="9 10">
    <name type="scientific">Paenibacillus aurantius</name>
    <dbReference type="NCBI Taxonomy" id="2918900"/>
    <lineage>
        <taxon>Bacteria</taxon>
        <taxon>Bacillati</taxon>
        <taxon>Bacillota</taxon>
        <taxon>Bacilli</taxon>
        <taxon>Bacillales</taxon>
        <taxon>Paenibacillaceae</taxon>
        <taxon>Paenibacillus</taxon>
    </lineage>
</organism>
<evidence type="ECO:0000313" key="9">
    <source>
        <dbReference type="EMBL" id="WNQ10569.1"/>
    </source>
</evidence>
<protein>
    <submittedName>
        <fullName evidence="9">Carbohydrate ABC transporter permease</fullName>
    </submittedName>
</protein>
<dbReference type="KEGG" id="paun:MJA45_23590"/>
<dbReference type="Proteomes" id="UP001305702">
    <property type="component" value="Chromosome"/>
</dbReference>
<evidence type="ECO:0000313" key="10">
    <source>
        <dbReference type="Proteomes" id="UP001305702"/>
    </source>
</evidence>
<keyword evidence="6 7" id="KW-0472">Membrane</keyword>
<dbReference type="InterPro" id="IPR035906">
    <property type="entry name" value="MetI-like_sf"/>
</dbReference>
<evidence type="ECO:0000256" key="7">
    <source>
        <dbReference type="RuleBase" id="RU363032"/>
    </source>
</evidence>
<evidence type="ECO:0000256" key="5">
    <source>
        <dbReference type="ARBA" id="ARBA00022989"/>
    </source>
</evidence>
<dbReference type="GO" id="GO:0055085">
    <property type="term" value="P:transmembrane transport"/>
    <property type="evidence" value="ECO:0007669"/>
    <property type="project" value="InterPro"/>
</dbReference>
<feature type="transmembrane region" description="Helical" evidence="7">
    <location>
        <begin position="83"/>
        <end position="102"/>
    </location>
</feature>
<dbReference type="PANTHER" id="PTHR43744">
    <property type="entry name" value="ABC TRANSPORTER PERMEASE PROTEIN MG189-RELATED-RELATED"/>
    <property type="match status" value="1"/>
</dbReference>
<dbReference type="Gene3D" id="1.10.3720.10">
    <property type="entry name" value="MetI-like"/>
    <property type="match status" value="1"/>
</dbReference>
<dbReference type="AlphaFoldDB" id="A0AA96LB38"/>